<dbReference type="AlphaFoldDB" id="A0A9W8YSL5"/>
<evidence type="ECO:0000313" key="2">
    <source>
        <dbReference type="Proteomes" id="UP001140453"/>
    </source>
</evidence>
<dbReference type="SUPFAM" id="SSF54427">
    <property type="entry name" value="NTF2-like"/>
    <property type="match status" value="1"/>
</dbReference>
<name>A0A9W8YSL5_9PEZI</name>
<dbReference type="EMBL" id="JAPEVB010000003">
    <property type="protein sequence ID" value="KAJ4390943.1"/>
    <property type="molecule type" value="Genomic_DNA"/>
</dbReference>
<dbReference type="PANTHER" id="PTHR39598:SF1">
    <property type="entry name" value="AUSTINOID BIOSYNTHESIS CLUSTERS PROTEIN F-RELATED"/>
    <property type="match status" value="1"/>
</dbReference>
<accession>A0A9W8YSL5</accession>
<sequence>MSKRRETAIEVMDAFKAWDIDRIIAYRAENCTQQVVPKSLDRPAMDNAAFRQYFGGIMPLFKNFTPTTHQLIEDEKANTVVIWCSSTADTVIGPYGNEYVLLLHFNETGDKVEKIVEYVDTEYSKSFFGRLRTYLEEQKVQAPLPKYERGL</sequence>
<evidence type="ECO:0000313" key="1">
    <source>
        <dbReference type="EMBL" id="KAJ4390943.1"/>
    </source>
</evidence>
<organism evidence="1 2">
    <name type="scientific">Gnomoniopsis smithogilvyi</name>
    <dbReference type="NCBI Taxonomy" id="1191159"/>
    <lineage>
        <taxon>Eukaryota</taxon>
        <taxon>Fungi</taxon>
        <taxon>Dikarya</taxon>
        <taxon>Ascomycota</taxon>
        <taxon>Pezizomycotina</taxon>
        <taxon>Sordariomycetes</taxon>
        <taxon>Sordariomycetidae</taxon>
        <taxon>Diaporthales</taxon>
        <taxon>Gnomoniaceae</taxon>
        <taxon>Gnomoniopsis</taxon>
    </lineage>
</organism>
<dbReference type="Proteomes" id="UP001140453">
    <property type="component" value="Unassembled WGS sequence"/>
</dbReference>
<protein>
    <recommendedName>
        <fullName evidence="3">SnoaL-like domain-containing protein</fullName>
    </recommendedName>
</protein>
<reference evidence="1" key="1">
    <citation type="submission" date="2022-10" db="EMBL/GenBank/DDBJ databases">
        <title>Tapping the CABI collections for fungal endophytes: first genome assemblies for Collariella, Neodidymelliopsis, Ascochyta clinopodiicola, Didymella pomorum, Didymosphaeria variabile, Neocosmospora piperis and Neocucurbitaria cava.</title>
        <authorList>
            <person name="Hill R."/>
        </authorList>
    </citation>
    <scope>NUCLEOTIDE SEQUENCE</scope>
    <source>
        <strain evidence="1">IMI 355082</strain>
    </source>
</reference>
<dbReference type="InterPro" id="IPR050977">
    <property type="entry name" value="Fungal_Meroterpenoid_Isomerase"/>
</dbReference>
<comment type="caution">
    <text evidence="1">The sequence shown here is derived from an EMBL/GenBank/DDBJ whole genome shotgun (WGS) entry which is preliminary data.</text>
</comment>
<keyword evidence="2" id="KW-1185">Reference proteome</keyword>
<proteinExistence type="predicted"/>
<gene>
    <name evidence="1" type="ORF">N0V93_004542</name>
</gene>
<dbReference type="OrthoDB" id="3758478at2759"/>
<evidence type="ECO:0008006" key="3">
    <source>
        <dbReference type="Google" id="ProtNLM"/>
    </source>
</evidence>
<dbReference type="InterPro" id="IPR032710">
    <property type="entry name" value="NTF2-like_dom_sf"/>
</dbReference>
<dbReference type="Gene3D" id="3.10.450.50">
    <property type="match status" value="1"/>
</dbReference>
<dbReference type="PANTHER" id="PTHR39598">
    <property type="entry name" value="AUSTINOL SYNTHESIS PROTEIN F-RELATED"/>
    <property type="match status" value="1"/>
</dbReference>